<evidence type="ECO:0000256" key="12">
    <source>
        <dbReference type="ARBA" id="ARBA00022857"/>
    </source>
</evidence>
<sequence length="713" mass="76944">VSRIILTIFLVRSCRTGRAINPVRELHLSSLRQKLAQSRSELKDAKKVVVKLGSAVVTKPDRNSLALGRLAMIVEQMADLCNEMLLTPVDFDDDHRRAYWRKALQDLMDQGVVPIINTNDAVAWDGEACSDRTNPNAPPVRDNDSLAARLACELSSDLLLMVSDVDGVYTEPPGSPGARLITHYEVEDHIDLTSNRLGEPVSFGSASKVGTGGMQNKVASALWAVRQGTSVIVCRGSRMNSIVDAVNGLEVGTFFKLKKHGEDTGNQEDPIRQTARSARDASVTLNSSSAEARAKAIENLANSLVSNQAEIILENTRDIRAAENAGLQPSLLARLQLGPSKIKTLSEGLKQIAQQCRAKNGHVGCVVNRTKIAEGLVLDKITAPIGVLMVIFESRPDCLPQVAALSIATANALLAKPGSEAVHTVRVLHRLTKEALESAGLPGAAVGVFERRKDVQRVLGYEDSEPLVDLVIPRGSPRMIQSVRAVAIEAGTGVPVLGHSAGICHVYVDQEADVDKALRIVCDSKCDYPAACNAMETLLVHRAHVESGLLEKLCHHLRERGVELFAGPGMIRFANDLGGTMEPAPSLSHEYGDMQCTVDVVENLREATEFIASHGSAHTESIVTENVSNAEEFLQNVDSACVFHNASTRFADGYRFGLGAEVGINTGRIHARGPVGIEGLLTTKWILRGTGQTVKDFSTGKQVYVHESLTMDK</sequence>
<dbReference type="NCBIfam" id="TIGR00407">
    <property type="entry name" value="proA"/>
    <property type="match status" value="1"/>
</dbReference>
<dbReference type="Proteomes" id="UP000728185">
    <property type="component" value="Unassembled WGS sequence"/>
</dbReference>
<name>A0A8E0S3I3_9TREM</name>
<dbReference type="PROSITE" id="PS01223">
    <property type="entry name" value="PROA"/>
    <property type="match status" value="1"/>
</dbReference>
<dbReference type="HAMAP" id="MF_00412">
    <property type="entry name" value="ProA"/>
    <property type="match status" value="1"/>
</dbReference>
<evidence type="ECO:0000313" key="20">
    <source>
        <dbReference type="Proteomes" id="UP000728185"/>
    </source>
</evidence>
<dbReference type="GO" id="GO:0004350">
    <property type="term" value="F:glutamate-5-semialdehyde dehydrogenase activity"/>
    <property type="evidence" value="ECO:0007669"/>
    <property type="project" value="UniProtKB-EC"/>
</dbReference>
<evidence type="ECO:0000256" key="4">
    <source>
        <dbReference type="ARBA" id="ARBA00009302"/>
    </source>
</evidence>
<dbReference type="NCBIfam" id="NF001221">
    <property type="entry name" value="PRK00197.1"/>
    <property type="match status" value="1"/>
</dbReference>
<dbReference type="Gene3D" id="3.40.309.10">
    <property type="entry name" value="Aldehyde Dehydrogenase, Chain A, domain 2"/>
    <property type="match status" value="1"/>
</dbReference>
<dbReference type="GO" id="GO:0055129">
    <property type="term" value="P:L-proline biosynthetic process"/>
    <property type="evidence" value="ECO:0007669"/>
    <property type="project" value="UniProtKB-UniPathway"/>
</dbReference>
<proteinExistence type="inferred from homology"/>
<dbReference type="InterPro" id="IPR036393">
    <property type="entry name" value="AceGlu_kinase-like_sf"/>
</dbReference>
<evidence type="ECO:0000256" key="8">
    <source>
        <dbReference type="ARBA" id="ARBA00022679"/>
    </source>
</evidence>
<keyword evidence="11" id="KW-0067">ATP-binding</keyword>
<dbReference type="SUPFAM" id="SSF53633">
    <property type="entry name" value="Carbamate kinase-like"/>
    <property type="match status" value="1"/>
</dbReference>
<comment type="pathway">
    <text evidence="1">Amino-acid biosynthesis; L-proline biosynthesis; L-glutamate 5-semialdehyde from L-glutamate: step 2/2.</text>
</comment>
<dbReference type="PANTHER" id="PTHR11063:SF8">
    <property type="entry name" value="DELTA-1-PYRROLINE-5-CARBOXYLATE SYNTHASE"/>
    <property type="match status" value="1"/>
</dbReference>
<keyword evidence="12" id="KW-0521">NADP</keyword>
<keyword evidence="7" id="KW-0641">Proline biosynthesis</keyword>
<evidence type="ECO:0000256" key="15">
    <source>
        <dbReference type="ARBA" id="ARBA00049024"/>
    </source>
</evidence>
<keyword evidence="20" id="KW-1185">Reference proteome</keyword>
<comment type="caution">
    <text evidence="19">The sequence shown here is derived from an EMBL/GenBank/DDBJ whole genome shotgun (WGS) entry which is preliminary data.</text>
</comment>
<evidence type="ECO:0000259" key="17">
    <source>
        <dbReference type="Pfam" id="PF00171"/>
    </source>
</evidence>
<dbReference type="PIRSF" id="PIRSF036429">
    <property type="entry name" value="P5C_syn"/>
    <property type="match status" value="1"/>
</dbReference>
<dbReference type="InterPro" id="IPR020593">
    <property type="entry name" value="G-glutamylP_reductase_CS"/>
</dbReference>
<dbReference type="OrthoDB" id="1934954at2759"/>
<keyword evidence="14" id="KW-0511">Multifunctional enzyme</keyword>
<keyword evidence="5" id="KW-0963">Cytoplasm</keyword>
<dbReference type="GO" id="GO:0005524">
    <property type="term" value="F:ATP binding"/>
    <property type="evidence" value="ECO:0007669"/>
    <property type="project" value="UniProtKB-KW"/>
</dbReference>
<evidence type="ECO:0000256" key="10">
    <source>
        <dbReference type="ARBA" id="ARBA00022777"/>
    </source>
</evidence>
<feature type="non-terminal residue" evidence="19">
    <location>
        <position position="1"/>
    </location>
</feature>
<reference evidence="19" key="1">
    <citation type="submission" date="2019-05" db="EMBL/GenBank/DDBJ databases">
        <title>Annotation for the trematode Fasciolopsis buski.</title>
        <authorList>
            <person name="Choi Y.-J."/>
        </authorList>
    </citation>
    <scope>NUCLEOTIDE SEQUENCE</scope>
    <source>
        <strain evidence="19">HT</strain>
        <tissue evidence="19">Whole worm</tissue>
    </source>
</reference>
<evidence type="ECO:0000313" key="19">
    <source>
        <dbReference type="EMBL" id="KAA0195958.1"/>
    </source>
</evidence>
<keyword evidence="9" id="KW-0547">Nucleotide-binding</keyword>
<dbReference type="InterPro" id="IPR015590">
    <property type="entry name" value="Aldehyde_DH_dom"/>
</dbReference>
<keyword evidence="6" id="KW-0028">Amino-acid biosynthesis</keyword>
<evidence type="ECO:0000256" key="3">
    <source>
        <dbReference type="ARBA" id="ARBA00006300"/>
    </source>
</evidence>
<comment type="similarity">
    <text evidence="4">In the N-terminal section; belongs to the glutamate 5-kinase family.</text>
</comment>
<organism evidence="19 20">
    <name type="scientific">Fasciolopsis buskii</name>
    <dbReference type="NCBI Taxonomy" id="27845"/>
    <lineage>
        <taxon>Eukaryota</taxon>
        <taxon>Metazoa</taxon>
        <taxon>Spiralia</taxon>
        <taxon>Lophotrochozoa</taxon>
        <taxon>Platyhelminthes</taxon>
        <taxon>Trematoda</taxon>
        <taxon>Digenea</taxon>
        <taxon>Plagiorchiida</taxon>
        <taxon>Echinostomata</taxon>
        <taxon>Echinostomatoidea</taxon>
        <taxon>Fasciolidae</taxon>
        <taxon>Fasciolopsis</taxon>
    </lineage>
</organism>
<dbReference type="FunFam" id="3.40.309.10:FF:000028">
    <property type="entry name" value="Gamma-glutamyl phosphate reductase"/>
    <property type="match status" value="1"/>
</dbReference>
<accession>A0A8E0S3I3</accession>
<dbReference type="Pfam" id="PF00171">
    <property type="entry name" value="Aldedh"/>
    <property type="match status" value="1"/>
</dbReference>
<evidence type="ECO:0000256" key="16">
    <source>
        <dbReference type="ARBA" id="ARBA00049141"/>
    </source>
</evidence>
<evidence type="ECO:0000256" key="9">
    <source>
        <dbReference type="ARBA" id="ARBA00022741"/>
    </source>
</evidence>
<evidence type="ECO:0000256" key="6">
    <source>
        <dbReference type="ARBA" id="ARBA00022605"/>
    </source>
</evidence>
<evidence type="ECO:0000256" key="11">
    <source>
        <dbReference type="ARBA" id="ARBA00022840"/>
    </source>
</evidence>
<protein>
    <submittedName>
        <fullName evidence="19">Delta l-pyrroline-5-carboxylate synthetase</fullName>
    </submittedName>
</protein>
<evidence type="ECO:0000256" key="5">
    <source>
        <dbReference type="ARBA" id="ARBA00022490"/>
    </source>
</evidence>
<dbReference type="InterPro" id="IPR005766">
    <property type="entry name" value="P5_carboxy_syn"/>
</dbReference>
<comment type="pathway">
    <text evidence="2">Amino-acid biosynthesis; L-proline biosynthesis; L-glutamate 5-semialdehyde from L-glutamate: step 1/2.</text>
</comment>
<dbReference type="GO" id="GO:0005739">
    <property type="term" value="C:mitochondrion"/>
    <property type="evidence" value="ECO:0007669"/>
    <property type="project" value="TreeGrafter"/>
</dbReference>
<dbReference type="InterPro" id="IPR001048">
    <property type="entry name" value="Asp/Glu/Uridylate_kinase"/>
</dbReference>
<evidence type="ECO:0000256" key="2">
    <source>
        <dbReference type="ARBA" id="ARBA00005185"/>
    </source>
</evidence>
<keyword evidence="8" id="KW-0808">Transferase</keyword>
<keyword evidence="10" id="KW-0418">Kinase</keyword>
<dbReference type="SUPFAM" id="SSF53720">
    <property type="entry name" value="ALDH-like"/>
    <property type="match status" value="1"/>
</dbReference>
<dbReference type="AlphaFoldDB" id="A0A8E0S3I3"/>
<comment type="catalytic activity">
    <reaction evidence="15">
        <text>L-glutamate 5-semialdehyde + phosphate + NADP(+) = L-glutamyl 5-phosphate + NADPH + H(+)</text>
        <dbReference type="Rhea" id="RHEA:19541"/>
        <dbReference type="ChEBI" id="CHEBI:15378"/>
        <dbReference type="ChEBI" id="CHEBI:43474"/>
        <dbReference type="ChEBI" id="CHEBI:57783"/>
        <dbReference type="ChEBI" id="CHEBI:58066"/>
        <dbReference type="ChEBI" id="CHEBI:58274"/>
        <dbReference type="ChEBI" id="CHEBI:58349"/>
        <dbReference type="EC" id="1.2.1.41"/>
    </reaction>
</comment>
<gene>
    <name evidence="19" type="ORF">FBUS_00923</name>
</gene>
<feature type="domain" description="Aspartate/glutamate/uridylate kinase" evidence="18">
    <location>
        <begin position="84"/>
        <end position="234"/>
    </location>
</feature>
<evidence type="ECO:0000256" key="1">
    <source>
        <dbReference type="ARBA" id="ARBA00004985"/>
    </source>
</evidence>
<dbReference type="CDD" id="cd07079">
    <property type="entry name" value="ALDH_F18-19_ProA-GPR"/>
    <property type="match status" value="1"/>
</dbReference>
<dbReference type="PANTHER" id="PTHR11063">
    <property type="entry name" value="GLUTAMATE SEMIALDEHYDE DEHYDROGENASE"/>
    <property type="match status" value="1"/>
</dbReference>
<comment type="catalytic activity">
    <reaction evidence="16">
        <text>L-glutamate + ATP = L-glutamyl 5-phosphate + ADP</text>
        <dbReference type="Rhea" id="RHEA:14877"/>
        <dbReference type="ChEBI" id="CHEBI:29985"/>
        <dbReference type="ChEBI" id="CHEBI:30616"/>
        <dbReference type="ChEBI" id="CHEBI:58274"/>
        <dbReference type="ChEBI" id="CHEBI:456216"/>
        <dbReference type="EC" id="2.7.2.11"/>
    </reaction>
</comment>
<dbReference type="InterPro" id="IPR000965">
    <property type="entry name" value="GPR_dom"/>
</dbReference>
<dbReference type="Gene3D" id="3.40.1160.10">
    <property type="entry name" value="Acetylglutamate kinase-like"/>
    <property type="match status" value="2"/>
</dbReference>
<dbReference type="EMBL" id="LUCM01003323">
    <property type="protein sequence ID" value="KAA0195958.1"/>
    <property type="molecule type" value="Genomic_DNA"/>
</dbReference>
<dbReference type="InterPro" id="IPR016163">
    <property type="entry name" value="Ald_DH_C"/>
</dbReference>
<dbReference type="InterPro" id="IPR016161">
    <property type="entry name" value="Ald_DH/histidinol_DH"/>
</dbReference>
<evidence type="ECO:0000256" key="7">
    <source>
        <dbReference type="ARBA" id="ARBA00022650"/>
    </source>
</evidence>
<dbReference type="Pfam" id="PF00696">
    <property type="entry name" value="AA_kinase"/>
    <property type="match status" value="1"/>
</dbReference>
<feature type="domain" description="Aldehyde dehydrogenase" evidence="17">
    <location>
        <begin position="268"/>
        <end position="558"/>
    </location>
</feature>
<evidence type="ECO:0000256" key="14">
    <source>
        <dbReference type="ARBA" id="ARBA00023268"/>
    </source>
</evidence>
<dbReference type="GO" id="GO:0004349">
    <property type="term" value="F:glutamate 5-kinase activity"/>
    <property type="evidence" value="ECO:0007669"/>
    <property type="project" value="UniProtKB-EC"/>
</dbReference>
<evidence type="ECO:0000256" key="13">
    <source>
        <dbReference type="ARBA" id="ARBA00023002"/>
    </source>
</evidence>
<dbReference type="InterPro" id="IPR016162">
    <property type="entry name" value="Ald_DH_N"/>
</dbReference>
<dbReference type="InterPro" id="IPR001057">
    <property type="entry name" value="Glu/AcGlu_kinase"/>
</dbReference>
<keyword evidence="13" id="KW-0560">Oxidoreductase</keyword>
<dbReference type="UniPathway" id="UPA00098">
    <property type="reaction ID" value="UER00359"/>
</dbReference>
<dbReference type="PRINTS" id="PR00474">
    <property type="entry name" value="GLU5KINASE"/>
</dbReference>
<evidence type="ECO:0000259" key="18">
    <source>
        <dbReference type="Pfam" id="PF00696"/>
    </source>
</evidence>
<comment type="similarity">
    <text evidence="3">In the C-terminal section; belongs to the gamma-glutamyl phosphate reductase family.</text>
</comment>
<dbReference type="Gene3D" id="3.40.605.10">
    <property type="entry name" value="Aldehyde Dehydrogenase, Chain A, domain 1"/>
    <property type="match status" value="1"/>
</dbReference>